<reference evidence="10" key="1">
    <citation type="submission" date="2020-10" db="EMBL/GenBank/DDBJ databases">
        <authorList>
            <person name="Gilroy R."/>
        </authorList>
    </citation>
    <scope>NUCLEOTIDE SEQUENCE</scope>
    <source>
        <strain evidence="10">CHK178-757</strain>
    </source>
</reference>
<evidence type="ECO:0000256" key="2">
    <source>
        <dbReference type="ARBA" id="ARBA00022485"/>
    </source>
</evidence>
<keyword evidence="3" id="KW-0285">Flavoprotein</keyword>
<dbReference type="InterPro" id="IPR036188">
    <property type="entry name" value="FAD/NAD-bd_sf"/>
</dbReference>
<gene>
    <name evidence="10" type="ORF">IAB46_14645</name>
</gene>
<keyword evidence="4" id="KW-0479">Metal-binding</keyword>
<dbReference type="Gene3D" id="3.50.50.60">
    <property type="entry name" value="FAD/NAD(P)-binding domain"/>
    <property type="match status" value="2"/>
</dbReference>
<keyword evidence="2" id="KW-0004">4Fe-4S</keyword>
<comment type="cofactor">
    <cofactor evidence="1">
        <name>FAD</name>
        <dbReference type="ChEBI" id="CHEBI:57692"/>
    </cofactor>
</comment>
<dbReference type="PANTHER" id="PTHR43498">
    <property type="entry name" value="FERREDOXIN:COB-COM HETERODISULFIDE REDUCTASE SUBUNIT A"/>
    <property type="match status" value="1"/>
</dbReference>
<keyword evidence="6" id="KW-0560">Oxidoreductase</keyword>
<evidence type="ECO:0000256" key="4">
    <source>
        <dbReference type="ARBA" id="ARBA00022723"/>
    </source>
</evidence>
<feature type="domain" description="MnmG N-terminal" evidence="9">
    <location>
        <begin position="3"/>
        <end position="251"/>
    </location>
</feature>
<dbReference type="GO" id="GO:0016491">
    <property type="term" value="F:oxidoreductase activity"/>
    <property type="evidence" value="ECO:0007669"/>
    <property type="project" value="UniProtKB-KW"/>
</dbReference>
<keyword evidence="7" id="KW-0408">Iron</keyword>
<evidence type="ECO:0000259" key="9">
    <source>
        <dbReference type="Pfam" id="PF01134"/>
    </source>
</evidence>
<evidence type="ECO:0000256" key="3">
    <source>
        <dbReference type="ARBA" id="ARBA00022630"/>
    </source>
</evidence>
<evidence type="ECO:0000256" key="1">
    <source>
        <dbReference type="ARBA" id="ARBA00001974"/>
    </source>
</evidence>
<keyword evidence="5" id="KW-0274">FAD</keyword>
<evidence type="ECO:0000313" key="10">
    <source>
        <dbReference type="EMBL" id="HIS48757.1"/>
    </source>
</evidence>
<dbReference type="Proteomes" id="UP000823927">
    <property type="component" value="Unassembled WGS sequence"/>
</dbReference>
<organism evidence="10 11">
    <name type="scientific">Candidatus Scybalocola faecigallinarum</name>
    <dbReference type="NCBI Taxonomy" id="2840941"/>
    <lineage>
        <taxon>Bacteria</taxon>
        <taxon>Bacillati</taxon>
        <taxon>Bacillota</taxon>
        <taxon>Clostridia</taxon>
        <taxon>Lachnospirales</taxon>
        <taxon>Lachnospiraceae</taxon>
        <taxon>Lachnospiraceae incertae sedis</taxon>
        <taxon>Candidatus Scybalocola (ex Gilroy et al. 2021)</taxon>
    </lineage>
</organism>
<dbReference type="InterPro" id="IPR040131">
    <property type="entry name" value="MnmG_N"/>
</dbReference>
<dbReference type="SUPFAM" id="SSF51905">
    <property type="entry name" value="FAD/NAD(P)-binding domain"/>
    <property type="match status" value="1"/>
</dbReference>
<dbReference type="AlphaFoldDB" id="A0A9D1F8B7"/>
<accession>A0A9D1F8B7</accession>
<comment type="caution">
    <text evidence="10">The sequence shown here is derived from an EMBL/GenBank/DDBJ whole genome shotgun (WGS) entry which is preliminary data.</text>
</comment>
<dbReference type="InterPro" id="IPR039650">
    <property type="entry name" value="HdrA-like"/>
</dbReference>
<dbReference type="Pfam" id="PF01134">
    <property type="entry name" value="GIDA"/>
    <property type="match status" value="2"/>
</dbReference>
<evidence type="ECO:0000256" key="7">
    <source>
        <dbReference type="ARBA" id="ARBA00023004"/>
    </source>
</evidence>
<dbReference type="GO" id="GO:0046872">
    <property type="term" value="F:metal ion binding"/>
    <property type="evidence" value="ECO:0007669"/>
    <property type="project" value="UniProtKB-KW"/>
</dbReference>
<feature type="domain" description="MnmG N-terminal" evidence="9">
    <location>
        <begin position="278"/>
        <end position="357"/>
    </location>
</feature>
<dbReference type="EMBL" id="DVIT01000062">
    <property type="protein sequence ID" value="HIS48757.1"/>
    <property type="molecule type" value="Genomic_DNA"/>
</dbReference>
<evidence type="ECO:0000256" key="6">
    <source>
        <dbReference type="ARBA" id="ARBA00023002"/>
    </source>
</evidence>
<keyword evidence="8" id="KW-0411">Iron-sulfur</keyword>
<proteinExistence type="predicted"/>
<protein>
    <submittedName>
        <fullName evidence="10">FAD-dependent oxidoreductase</fullName>
    </submittedName>
</protein>
<dbReference type="GO" id="GO:0051539">
    <property type="term" value="F:4 iron, 4 sulfur cluster binding"/>
    <property type="evidence" value="ECO:0007669"/>
    <property type="project" value="UniProtKB-KW"/>
</dbReference>
<reference evidence="10" key="2">
    <citation type="journal article" date="2021" name="PeerJ">
        <title>Extensive microbial diversity within the chicken gut microbiome revealed by metagenomics and culture.</title>
        <authorList>
            <person name="Gilroy R."/>
            <person name="Ravi A."/>
            <person name="Getino M."/>
            <person name="Pursley I."/>
            <person name="Horton D.L."/>
            <person name="Alikhan N.F."/>
            <person name="Baker D."/>
            <person name="Gharbi K."/>
            <person name="Hall N."/>
            <person name="Watson M."/>
            <person name="Adriaenssens E.M."/>
            <person name="Foster-Nyarko E."/>
            <person name="Jarju S."/>
            <person name="Secka A."/>
            <person name="Antonio M."/>
            <person name="Oren A."/>
            <person name="Chaudhuri R.R."/>
            <person name="La Ragione R."/>
            <person name="Hildebrand F."/>
            <person name="Pallen M.J."/>
        </authorList>
    </citation>
    <scope>NUCLEOTIDE SEQUENCE</scope>
    <source>
        <strain evidence="10">CHK178-757</strain>
    </source>
</reference>
<evidence type="ECO:0000256" key="5">
    <source>
        <dbReference type="ARBA" id="ARBA00022827"/>
    </source>
</evidence>
<evidence type="ECO:0000313" key="11">
    <source>
        <dbReference type="Proteomes" id="UP000823927"/>
    </source>
</evidence>
<sequence length="430" mass="46238">MVKIVVAGGGFAGCAAALQAARMGASVVLAERTDMLCGTGAVGGIMRNNGRYTAAEEMTAMGGGQLFSLIDRHCRHKNIDFPGHKHASLFDVARVPAKTEQYLEDAGVKISLMSRITAAFHLWKESSSGKYRLMSVKDSRGNILEADAFVDATGSAGPGSICRKYGNGCASCIMRCPTFGGRQSLCALCGIDEFGAVRDGQIGAMSGSCKLMKDSLSEELSRQLAQNGVAVVKIPQSLMEDHRDMKACQQYALPEYAANIVLLDTGHAKMMTPYFPLQKLRKIPGLENARYEDPYSGGTGNSIRLTACVRRADTMLVDGMENLFCAGEKSGIFVGHTEAIVTGVLAGYNAVRCARGEALAVLPEETACGDAIHWVGEQMKTPEGRSYKYTFSGSVLFERMKALGLYTADLKEIRRRVEKCGAADLFQKDA</sequence>
<evidence type="ECO:0000256" key="8">
    <source>
        <dbReference type="ARBA" id="ARBA00023014"/>
    </source>
</evidence>
<name>A0A9D1F8B7_9FIRM</name>
<dbReference type="PANTHER" id="PTHR43498:SF1">
    <property type="entry name" value="COB--COM HETERODISULFIDE REDUCTASE IRON-SULFUR SUBUNIT A"/>
    <property type="match status" value="1"/>
</dbReference>